<sequence length="105" mass="12424">MTGEELHQLLRNKWGRSYDIQIRRSQGKILVQIMWKYLEQASFPWSPDEYLAHLSRIALYLQDWGATEQLRSYIEQTSDRPRLGKALTLILDLGDRSSEWILEDS</sequence>
<dbReference type="PANTHER" id="PTHR35126:SF1">
    <property type="entry name" value="DUF3067 DOMAIN-CONTAINING PROTEIN"/>
    <property type="match status" value="1"/>
</dbReference>
<dbReference type="Proteomes" id="UP000183940">
    <property type="component" value="Unassembled WGS sequence"/>
</dbReference>
<dbReference type="PANTHER" id="PTHR35126">
    <property type="entry name" value="SLR0598 PROTEIN"/>
    <property type="match status" value="1"/>
</dbReference>
<comment type="caution">
    <text evidence="1">The sequence shown here is derived from an EMBL/GenBank/DDBJ whole genome shotgun (WGS) entry which is preliminary data.</text>
</comment>
<dbReference type="EMBL" id="MLAW01000067">
    <property type="protein sequence ID" value="OJJ15954.1"/>
    <property type="molecule type" value="Genomic_DNA"/>
</dbReference>
<name>A0A1L9QK45_9CYAN</name>
<protein>
    <recommendedName>
        <fullName evidence="3">DUF3067 domain-containing protein</fullName>
    </recommendedName>
</protein>
<gene>
    <name evidence="1" type="ORF">BI308_23960</name>
</gene>
<dbReference type="Pfam" id="PF11267">
    <property type="entry name" value="DUF3067"/>
    <property type="match status" value="1"/>
</dbReference>
<evidence type="ECO:0000313" key="1">
    <source>
        <dbReference type="EMBL" id="OJJ15954.1"/>
    </source>
</evidence>
<dbReference type="Gene3D" id="3.30.428.40">
    <property type="entry name" value="Protein of unknown function DUF3067"/>
    <property type="match status" value="1"/>
</dbReference>
<proteinExistence type="predicted"/>
<evidence type="ECO:0008006" key="3">
    <source>
        <dbReference type="Google" id="ProtNLM"/>
    </source>
</evidence>
<accession>A0A1L9QK45</accession>
<dbReference type="AlphaFoldDB" id="A0A1L9QK45"/>
<dbReference type="STRING" id="1925591.BI308_23960"/>
<evidence type="ECO:0000313" key="2">
    <source>
        <dbReference type="Proteomes" id="UP000183940"/>
    </source>
</evidence>
<reference evidence="1" key="1">
    <citation type="submission" date="2016-10" db="EMBL/GenBank/DDBJ databases">
        <title>CRISPR-Cas defence system in Roseofilum reptotaenium: evidence of a bacteriophage-cyanobacterium arms race in the coral black band disease.</title>
        <authorList>
            <person name="Buerger P."/>
            <person name="Wood-Charlson E.M."/>
            <person name="Weynberg K.D."/>
            <person name="Willis B."/>
            <person name="Van Oppen M.J."/>
        </authorList>
    </citation>
    <scope>NUCLEOTIDE SEQUENCE [LARGE SCALE GENOMIC DNA]</scope>
    <source>
        <strain evidence="1">AO1-A</strain>
    </source>
</reference>
<dbReference type="InterPro" id="IPR021420">
    <property type="entry name" value="DUF3067"/>
</dbReference>
<keyword evidence="2" id="KW-1185">Reference proteome</keyword>
<organism evidence="1 2">
    <name type="scientific">Roseofilum reptotaenium AO1-A</name>
    <dbReference type="NCBI Taxonomy" id="1925591"/>
    <lineage>
        <taxon>Bacteria</taxon>
        <taxon>Bacillati</taxon>
        <taxon>Cyanobacteriota</taxon>
        <taxon>Cyanophyceae</taxon>
        <taxon>Desertifilales</taxon>
        <taxon>Desertifilaceae</taxon>
        <taxon>Roseofilum</taxon>
    </lineage>
</organism>